<dbReference type="GO" id="GO:0061817">
    <property type="term" value="P:endoplasmic reticulum-plasma membrane tethering"/>
    <property type="evidence" value="ECO:0007669"/>
    <property type="project" value="InterPro"/>
</dbReference>
<dbReference type="PROSITE" id="PS51847">
    <property type="entry name" value="SMP"/>
    <property type="match status" value="1"/>
</dbReference>
<organism evidence="20 21">
    <name type="scientific">Scyliorhinus torazame</name>
    <name type="common">Cloudy catshark</name>
    <name type="synonym">Catulus torazame</name>
    <dbReference type="NCBI Taxonomy" id="75743"/>
    <lineage>
        <taxon>Eukaryota</taxon>
        <taxon>Metazoa</taxon>
        <taxon>Chordata</taxon>
        <taxon>Craniata</taxon>
        <taxon>Vertebrata</taxon>
        <taxon>Chondrichthyes</taxon>
        <taxon>Elasmobranchii</taxon>
        <taxon>Galeomorphii</taxon>
        <taxon>Galeoidea</taxon>
        <taxon>Carcharhiniformes</taxon>
        <taxon>Scyliorhinidae</taxon>
        <taxon>Scyliorhinus</taxon>
    </lineage>
</organism>
<evidence type="ECO:0000256" key="7">
    <source>
        <dbReference type="ARBA" id="ARBA00022723"/>
    </source>
</evidence>
<evidence type="ECO:0000313" key="20">
    <source>
        <dbReference type="EMBL" id="GCB69985.1"/>
    </source>
</evidence>
<dbReference type="FunFam" id="2.60.40.150:FF:000093">
    <property type="entry name" value="Extended synaptotagmin 3"/>
    <property type="match status" value="1"/>
</dbReference>
<feature type="domain" description="C2" evidence="18">
    <location>
        <begin position="445"/>
        <end position="589"/>
    </location>
</feature>
<evidence type="ECO:0000256" key="5">
    <source>
        <dbReference type="ARBA" id="ARBA00022475"/>
    </source>
</evidence>
<evidence type="ECO:0000256" key="13">
    <source>
        <dbReference type="ARBA" id="ARBA00023121"/>
    </source>
</evidence>
<keyword evidence="12" id="KW-0445">Lipid transport</keyword>
<dbReference type="Proteomes" id="UP000288216">
    <property type="component" value="Unassembled WGS sequence"/>
</dbReference>
<evidence type="ECO:0000256" key="17">
    <source>
        <dbReference type="SAM" id="Phobius"/>
    </source>
</evidence>
<keyword evidence="9" id="KW-0256">Endoplasmic reticulum</keyword>
<evidence type="ECO:0000259" key="18">
    <source>
        <dbReference type="PROSITE" id="PS50004"/>
    </source>
</evidence>
<dbReference type="GO" id="GO:0008429">
    <property type="term" value="F:phosphatidylethanolamine binding"/>
    <property type="evidence" value="ECO:0007669"/>
    <property type="project" value="TreeGrafter"/>
</dbReference>
<proteinExistence type="inferred from homology"/>
<dbReference type="PANTHER" id="PTHR45761">
    <property type="entry name" value="EXTENDED SYNAPTOTAGMIN-LIKE PROTEIN 2, ISOFORM C"/>
    <property type="match status" value="1"/>
</dbReference>
<dbReference type="GO" id="GO:0005544">
    <property type="term" value="F:calcium-dependent phospholipid binding"/>
    <property type="evidence" value="ECO:0007669"/>
    <property type="project" value="TreeGrafter"/>
</dbReference>
<dbReference type="EMBL" id="BFAA01003257">
    <property type="protein sequence ID" value="GCB69985.1"/>
    <property type="molecule type" value="Genomic_DNA"/>
</dbReference>
<evidence type="ECO:0000256" key="14">
    <source>
        <dbReference type="ARBA" id="ARBA00023136"/>
    </source>
</evidence>
<feature type="domain" description="SMP-LTD" evidence="19">
    <location>
        <begin position="124"/>
        <end position="302"/>
    </location>
</feature>
<sequence>MRGGAEVKRFRGREGLSFSERRDSVSSEILCDEVGESPLVPGLMELLTQFAKAFTYLFPVYLTGYFGLSLTWIIFGLIIWIWWKRNRGWKFARLQAAFQILEDEKFVITNEIKQDLPPWVHFPDIERVEWLNKIVKQAWPYFGMYLEKFFKDNIEPSICGSNVCLKTFTFAKLNFGEKAPKISGVKVYTEQVDKRQVIIDLQISYIGDCEINVEVKKLCKAGLKGIQLHGTLRVILEPLSSQMPLVGAVTLFFIRRPFLEINWTGLTNLLDIPGLNELSDTKILDTIASYMVLPNRFTCPLINDVNVSQLRFPLPHGVVRIYLNKAADLIRKDTYLMGMVQGKSDPYALIRVGTQTFRSKTIKGNLNPEWYEIYEAVVHEAPGQDLEVELFDEDPDKDDFLGSLIIDLGEVMKDRVVDEWFPLNDVEHGKVQLKLEWLSLVTDLKKEPMEFTTKQTLPGQSNAVLVVYLDSAYQLPRNQFEYTNNEYSVKKKNKPNYIKSTKRANLEPSCSVQLVVGNNIQESKICYNTSSPIWEQAFVFFIKNVHSEQLNIEIKDKDRECALGILIVPFYHLLKAPDMTLDQRFPLEHSGPNSLIKLKTVLRILTIEEPDPDSVYTGLNALKKGPISIKKKKTGSKPNTPPSTPRSPDVPKTCGNSAAVCDPMEKEESNRQPKRTDAIQPELPAKPRQSSSSDALRDMANTTFESSLTISTNDSQDTDQHLQNGMALNEESLGKIQLTVRYSAPHQSLIIIVHCCRSLMSCSNDGSDPYVRLYLLPDKSWSGRKRTQVKKKTLDPQYDEKFEFSVSLEELAKRKLDIAVKNNRSFGSHERKELGKVLIDIPNDNLTQGFTEWYKLTDDRLPRKATKNL</sequence>
<keyword evidence="14 17" id="KW-0472">Membrane</keyword>
<comment type="similarity">
    <text evidence="3">Belongs to the extended synaptotagmin family.</text>
</comment>
<name>A0A401PA26_SCYTO</name>
<keyword evidence="8" id="KW-0677">Repeat</keyword>
<dbReference type="Pfam" id="PF17047">
    <property type="entry name" value="SMP_LBD"/>
    <property type="match status" value="1"/>
</dbReference>
<evidence type="ECO:0000256" key="10">
    <source>
        <dbReference type="ARBA" id="ARBA00022837"/>
    </source>
</evidence>
<dbReference type="STRING" id="75743.A0A401PA26"/>
<keyword evidence="10" id="KW-0106">Calcium</keyword>
<evidence type="ECO:0000256" key="3">
    <source>
        <dbReference type="ARBA" id="ARBA00005867"/>
    </source>
</evidence>
<dbReference type="InterPro" id="IPR031468">
    <property type="entry name" value="SMP_LBD"/>
</dbReference>
<dbReference type="PROSITE" id="PS50004">
    <property type="entry name" value="C2"/>
    <property type="match status" value="3"/>
</dbReference>
<dbReference type="GO" id="GO:0005509">
    <property type="term" value="F:calcium ion binding"/>
    <property type="evidence" value="ECO:0007669"/>
    <property type="project" value="TreeGrafter"/>
</dbReference>
<evidence type="ECO:0000256" key="6">
    <source>
        <dbReference type="ARBA" id="ARBA00022692"/>
    </source>
</evidence>
<evidence type="ECO:0000313" key="21">
    <source>
        <dbReference type="Proteomes" id="UP000288216"/>
    </source>
</evidence>
<evidence type="ECO:0000259" key="19">
    <source>
        <dbReference type="PROSITE" id="PS51847"/>
    </source>
</evidence>
<keyword evidence="5" id="KW-1003">Cell membrane</keyword>
<keyword evidence="11 17" id="KW-1133">Transmembrane helix</keyword>
<reference evidence="20 21" key="1">
    <citation type="journal article" date="2018" name="Nat. Ecol. Evol.">
        <title>Shark genomes provide insights into elasmobranch evolution and the origin of vertebrates.</title>
        <authorList>
            <person name="Hara Y"/>
            <person name="Yamaguchi K"/>
            <person name="Onimaru K"/>
            <person name="Kadota M"/>
            <person name="Koyanagi M"/>
            <person name="Keeley SD"/>
            <person name="Tatsumi K"/>
            <person name="Tanaka K"/>
            <person name="Motone F"/>
            <person name="Kageyama Y"/>
            <person name="Nozu R"/>
            <person name="Adachi N"/>
            <person name="Nishimura O"/>
            <person name="Nakagawa R"/>
            <person name="Tanegashima C"/>
            <person name="Kiyatake I"/>
            <person name="Matsumoto R"/>
            <person name="Murakumo K"/>
            <person name="Nishida K"/>
            <person name="Terakita A"/>
            <person name="Kuratani S"/>
            <person name="Sato K"/>
            <person name="Hyodo S Kuraku.S."/>
        </authorList>
    </citation>
    <scope>NUCLEOTIDE SEQUENCE [LARGE SCALE GENOMIC DNA]</scope>
</reference>
<feature type="compositionally biased region" description="Basic and acidic residues" evidence="16">
    <location>
        <begin position="663"/>
        <end position="677"/>
    </location>
</feature>
<keyword evidence="4" id="KW-0813">Transport</keyword>
<accession>A0A401PA26</accession>
<dbReference type="PANTHER" id="PTHR45761:SF4">
    <property type="entry name" value="EXTENDED SYNAPTOTAGMIN-3"/>
    <property type="match status" value="1"/>
</dbReference>
<evidence type="ECO:0000256" key="4">
    <source>
        <dbReference type="ARBA" id="ARBA00022448"/>
    </source>
</evidence>
<evidence type="ECO:0000256" key="15">
    <source>
        <dbReference type="ARBA" id="ARBA00069840"/>
    </source>
</evidence>
<feature type="region of interest" description="Disordered" evidence="16">
    <location>
        <begin position="627"/>
        <end position="695"/>
    </location>
</feature>
<dbReference type="OMA" id="GHMWPYL"/>
<dbReference type="InterPro" id="IPR037749">
    <property type="entry name" value="Ext_Synaptotagmin_C2B"/>
</dbReference>
<evidence type="ECO:0000256" key="1">
    <source>
        <dbReference type="ARBA" id="ARBA00004202"/>
    </source>
</evidence>
<dbReference type="CDD" id="cd04030">
    <property type="entry name" value="C2C_KIAA1228"/>
    <property type="match status" value="1"/>
</dbReference>
<evidence type="ECO:0000256" key="9">
    <source>
        <dbReference type="ARBA" id="ARBA00022824"/>
    </source>
</evidence>
<dbReference type="GO" id="GO:0031210">
    <property type="term" value="F:phosphatidylcholine binding"/>
    <property type="evidence" value="ECO:0007669"/>
    <property type="project" value="TreeGrafter"/>
</dbReference>
<evidence type="ECO:0000256" key="11">
    <source>
        <dbReference type="ARBA" id="ARBA00022989"/>
    </source>
</evidence>
<dbReference type="FunFam" id="2.60.40.150:FF:000114">
    <property type="entry name" value="Extended synaptotagmin 3"/>
    <property type="match status" value="1"/>
</dbReference>
<evidence type="ECO:0000256" key="2">
    <source>
        <dbReference type="ARBA" id="ARBA00004477"/>
    </source>
</evidence>
<dbReference type="InterPro" id="IPR051634">
    <property type="entry name" value="Extended_Synaptotagmin"/>
</dbReference>
<keyword evidence="6 17" id="KW-0812">Transmembrane</keyword>
<comment type="caution">
    <text evidence="20">The sequence shown here is derived from an EMBL/GenBank/DDBJ whole genome shotgun (WGS) entry which is preliminary data.</text>
</comment>
<comment type="subcellular location">
    <subcellularLocation>
        <location evidence="1">Cell membrane</location>
        <topology evidence="1">Peripheral membrane protein</topology>
    </subcellularLocation>
    <subcellularLocation>
        <location evidence="2">Endoplasmic reticulum membrane</location>
        <topology evidence="2">Multi-pass membrane protein</topology>
    </subcellularLocation>
</comment>
<evidence type="ECO:0000256" key="12">
    <source>
        <dbReference type="ARBA" id="ARBA00023055"/>
    </source>
</evidence>
<dbReference type="FunFam" id="2.60.40.150:FF:000025">
    <property type="entry name" value="Extended synaptotagmin 2"/>
    <property type="match status" value="1"/>
</dbReference>
<dbReference type="Pfam" id="PF00168">
    <property type="entry name" value="C2"/>
    <property type="match status" value="3"/>
</dbReference>
<feature type="transmembrane region" description="Helical" evidence="17">
    <location>
        <begin position="62"/>
        <end position="83"/>
    </location>
</feature>
<dbReference type="GO" id="GO:0035091">
    <property type="term" value="F:phosphatidylinositol binding"/>
    <property type="evidence" value="ECO:0007669"/>
    <property type="project" value="TreeGrafter"/>
</dbReference>
<dbReference type="Gene3D" id="2.60.40.150">
    <property type="entry name" value="C2 domain"/>
    <property type="match status" value="3"/>
</dbReference>
<dbReference type="CDD" id="cd04050">
    <property type="entry name" value="C2B_Synaptotagmin-like"/>
    <property type="match status" value="1"/>
</dbReference>
<dbReference type="InterPro" id="IPR037752">
    <property type="entry name" value="C2C_KIAA1228"/>
</dbReference>
<dbReference type="GO" id="GO:0005789">
    <property type="term" value="C:endoplasmic reticulum membrane"/>
    <property type="evidence" value="ECO:0007669"/>
    <property type="project" value="UniProtKB-SubCell"/>
</dbReference>
<keyword evidence="7" id="KW-0479">Metal-binding</keyword>
<feature type="domain" description="C2" evidence="18">
    <location>
        <begin position="301"/>
        <end position="421"/>
    </location>
</feature>
<dbReference type="InterPro" id="IPR039010">
    <property type="entry name" value="Synaptotagmin_SMP"/>
</dbReference>
<dbReference type="InterPro" id="IPR000008">
    <property type="entry name" value="C2_dom"/>
</dbReference>
<evidence type="ECO:0000256" key="8">
    <source>
        <dbReference type="ARBA" id="ARBA00022737"/>
    </source>
</evidence>
<dbReference type="GO" id="GO:0006869">
    <property type="term" value="P:lipid transport"/>
    <property type="evidence" value="ECO:0007669"/>
    <property type="project" value="UniProtKB-KW"/>
</dbReference>
<protein>
    <recommendedName>
        <fullName evidence="15">Extended synaptotagmin-3</fullName>
    </recommendedName>
</protein>
<dbReference type="InterPro" id="IPR037733">
    <property type="entry name" value="Ext_Synaptotagmin_C2A"/>
</dbReference>
<dbReference type="CDD" id="cd08391">
    <property type="entry name" value="C2A_C2C_Synaptotagmin_like"/>
    <property type="match status" value="1"/>
</dbReference>
<dbReference type="AlphaFoldDB" id="A0A401PA26"/>
<keyword evidence="13" id="KW-0446">Lipid-binding</keyword>
<dbReference type="SMART" id="SM00239">
    <property type="entry name" value="C2"/>
    <property type="match status" value="3"/>
</dbReference>
<dbReference type="OrthoDB" id="1029639at2759"/>
<evidence type="ECO:0000256" key="16">
    <source>
        <dbReference type="SAM" id="MobiDB-lite"/>
    </source>
</evidence>
<dbReference type="SUPFAM" id="SSF49562">
    <property type="entry name" value="C2 domain (Calcium/lipid-binding domain, CaLB)"/>
    <property type="match status" value="3"/>
</dbReference>
<gene>
    <name evidence="20" type="ORF">scyTo_0008484</name>
</gene>
<dbReference type="InterPro" id="IPR035892">
    <property type="entry name" value="C2_domain_sf"/>
</dbReference>
<dbReference type="GO" id="GO:0005886">
    <property type="term" value="C:plasma membrane"/>
    <property type="evidence" value="ECO:0007669"/>
    <property type="project" value="UniProtKB-SubCell"/>
</dbReference>
<feature type="domain" description="C2" evidence="18">
    <location>
        <begin position="732"/>
        <end position="854"/>
    </location>
</feature>
<keyword evidence="21" id="KW-1185">Reference proteome</keyword>